<dbReference type="InterPro" id="IPR010359">
    <property type="entry name" value="IrrE_HExxH"/>
</dbReference>
<dbReference type="PANTHER" id="PTHR43236:SF1">
    <property type="entry name" value="BLL7220 PROTEIN"/>
    <property type="match status" value="1"/>
</dbReference>
<reference evidence="2 3" key="1">
    <citation type="submission" date="2020-09" db="EMBL/GenBank/DDBJ databases">
        <title>Characterization and genome sequencing of Ruminiclostridium sp. nov. MA18.</title>
        <authorList>
            <person name="Rettenmaier R."/>
            <person name="Kowollik M.-L."/>
            <person name="Liebl W."/>
            <person name="Zverlov V."/>
        </authorList>
    </citation>
    <scope>NUCLEOTIDE SEQUENCE [LARGE SCALE GENOMIC DNA]</scope>
    <source>
        <strain evidence="2 3">MA18</strain>
    </source>
</reference>
<dbReference type="PANTHER" id="PTHR43236">
    <property type="entry name" value="ANTITOXIN HIGA1"/>
    <property type="match status" value="1"/>
</dbReference>
<feature type="domain" description="IrrE N-terminal-like" evidence="1">
    <location>
        <begin position="49"/>
        <end position="180"/>
    </location>
</feature>
<dbReference type="AlphaFoldDB" id="A0A4U7JGX0"/>
<dbReference type="RefSeq" id="WP_137697235.1">
    <property type="nucleotide sequence ID" value="NZ_CP061336.1"/>
</dbReference>
<dbReference type="Gene3D" id="1.10.10.2910">
    <property type="match status" value="1"/>
</dbReference>
<dbReference type="EMBL" id="CP061336">
    <property type="protein sequence ID" value="QNU67172.1"/>
    <property type="molecule type" value="Genomic_DNA"/>
</dbReference>
<proteinExistence type="predicted"/>
<dbReference type="OrthoDB" id="42613at2"/>
<dbReference type="InterPro" id="IPR052345">
    <property type="entry name" value="Rad_response_metalloprotease"/>
</dbReference>
<protein>
    <submittedName>
        <fullName evidence="2">ImmA/IrrE family metallo-endopeptidase</fullName>
    </submittedName>
</protein>
<evidence type="ECO:0000313" key="3">
    <source>
        <dbReference type="Proteomes" id="UP000306409"/>
    </source>
</evidence>
<evidence type="ECO:0000259" key="1">
    <source>
        <dbReference type="Pfam" id="PF06114"/>
    </source>
</evidence>
<dbReference type="Proteomes" id="UP000306409">
    <property type="component" value="Chromosome"/>
</dbReference>
<organism evidence="2 3">
    <name type="scientific">Ruminiclostridium herbifermentans</name>
    <dbReference type="NCBI Taxonomy" id="2488810"/>
    <lineage>
        <taxon>Bacteria</taxon>
        <taxon>Bacillati</taxon>
        <taxon>Bacillota</taxon>
        <taxon>Clostridia</taxon>
        <taxon>Eubacteriales</taxon>
        <taxon>Oscillospiraceae</taxon>
        <taxon>Ruminiclostridium</taxon>
    </lineage>
</organism>
<dbReference type="Pfam" id="PF06114">
    <property type="entry name" value="Peptidase_M78"/>
    <property type="match status" value="1"/>
</dbReference>
<dbReference type="KEGG" id="rher:EHE19_001040"/>
<accession>A0A4U7JGX0</accession>
<sequence length="290" mass="34140">MLSDPELEKIEEKALYQRRIHVLGDESPIGNKIFNLIENTYKSYMMLYPLKTKKVAGFTRKQGENIQIFINTSFNTSFQIFAAAHELYHLIDFEENNTDEFIVCNNQDISENIDDKNKNIVELKANYFSAAFLLPASVIRNRFETFKKSDLYFEENMIIEIIKLQYEYEVPFKTVLKRLKELKLVGDNKFNKLLEINDNLTYYCKMMDDAIFKRINELESPSYRKYHSLNVPKMAYDIYRNGLISFDKLESKLNQYDKNISDFNLQRPEITPIDIDFSSFGTGDVADDED</sequence>
<gene>
    <name evidence="2" type="ORF">EHE19_001040</name>
</gene>
<keyword evidence="3" id="KW-1185">Reference proteome</keyword>
<evidence type="ECO:0000313" key="2">
    <source>
        <dbReference type="EMBL" id="QNU67172.1"/>
    </source>
</evidence>
<name>A0A4U7JGX0_9FIRM</name>